<organism evidence="3 4">
    <name type="scientific">Sellimonas caecigallum</name>
    <dbReference type="NCBI Taxonomy" id="2592333"/>
    <lineage>
        <taxon>Bacteria</taxon>
        <taxon>Bacillati</taxon>
        <taxon>Bacillota</taxon>
        <taxon>Clostridia</taxon>
        <taxon>Lachnospirales</taxon>
        <taxon>Lachnospiraceae</taxon>
        <taxon>Sellimonas</taxon>
    </lineage>
</organism>
<feature type="transmembrane region" description="Helical" evidence="2">
    <location>
        <begin position="40"/>
        <end position="61"/>
    </location>
</feature>
<dbReference type="Proteomes" id="UP000779049">
    <property type="component" value="Unassembled WGS sequence"/>
</dbReference>
<proteinExistence type="predicted"/>
<evidence type="ECO:0000256" key="2">
    <source>
        <dbReference type="SAM" id="Phobius"/>
    </source>
</evidence>
<keyword evidence="4" id="KW-1185">Reference proteome</keyword>
<keyword evidence="1" id="KW-0175">Coiled coil</keyword>
<keyword evidence="2" id="KW-0812">Transmembrane</keyword>
<dbReference type="EMBL" id="VIRV01000005">
    <property type="protein sequence ID" value="MBY0758425.1"/>
    <property type="molecule type" value="Genomic_DNA"/>
</dbReference>
<feature type="transmembrane region" description="Helical" evidence="2">
    <location>
        <begin position="110"/>
        <end position="132"/>
    </location>
</feature>
<keyword evidence="2" id="KW-0472">Membrane</keyword>
<evidence type="ECO:0000313" key="3">
    <source>
        <dbReference type="EMBL" id="MBY0758425.1"/>
    </source>
</evidence>
<gene>
    <name evidence="3" type="ORF">FLB61_04840</name>
</gene>
<evidence type="ECO:0000256" key="1">
    <source>
        <dbReference type="SAM" id="Coils"/>
    </source>
</evidence>
<name>A0ABS7L5W8_9FIRM</name>
<feature type="transmembrane region" description="Helical" evidence="2">
    <location>
        <begin position="6"/>
        <end position="28"/>
    </location>
</feature>
<feature type="coiled-coil region" evidence="1">
    <location>
        <begin position="171"/>
        <end position="230"/>
    </location>
</feature>
<comment type="caution">
    <text evidence="3">The sequence shown here is derived from an EMBL/GenBank/DDBJ whole genome shotgun (WGS) entry which is preliminary data.</text>
</comment>
<feature type="transmembrane region" description="Helical" evidence="2">
    <location>
        <begin position="67"/>
        <end position="89"/>
    </location>
</feature>
<keyword evidence="2" id="KW-1133">Transmembrane helix</keyword>
<accession>A0ABS7L5W8</accession>
<protein>
    <submittedName>
        <fullName evidence="3">ABC transporter permease</fullName>
    </submittedName>
</protein>
<sequence>MYQYTITEWILFFFIYSLIGWIWESCYVSLKKRRWVNRGFIHGPLLPIYGTGAIVVLLFTIRVRDNAFLIFLLGMIGATVLEYVTGACMERLFRMRYWDYSNQKYNVNGYICLTSSLGWGAFSVLLVMGIHVPVERAVLWLPQMAVDVAAVLLTVIFTADFTQSFNEAMDLKEIVVRLAQKDERIRRLQKRVEVISAVAEDDFQQYQTRVEEKKEELLKWKEQFEQEMRNLGMHKEKVYRHAFKVLHRNPGTVSKKYADALRQIQEILKKRK</sequence>
<dbReference type="Pfam" id="PF06541">
    <property type="entry name" value="ABC_trans_CmpB"/>
    <property type="match status" value="1"/>
</dbReference>
<evidence type="ECO:0000313" key="4">
    <source>
        <dbReference type="Proteomes" id="UP000779049"/>
    </source>
</evidence>
<feature type="transmembrane region" description="Helical" evidence="2">
    <location>
        <begin position="138"/>
        <end position="159"/>
    </location>
</feature>
<reference evidence="3 4" key="1">
    <citation type="journal article" date="2020" name="New Microbes New Infect">
        <title>Sellimonas caecigallum sp. nov., description and genome sequence of a new member of the Sellimonas genus isolated from the cecum of feral chicken.</title>
        <authorList>
            <person name="Wongkuna S."/>
            <person name="Ghimire S."/>
            <person name="Antony L."/>
            <person name="Chankhamhaengdecha S."/>
            <person name="Janvilisri T."/>
            <person name="Scaria J."/>
        </authorList>
    </citation>
    <scope>NUCLEOTIDE SEQUENCE [LARGE SCALE GENOMIC DNA]</scope>
    <source>
        <strain evidence="3 4">SW451</strain>
    </source>
</reference>
<dbReference type="InterPro" id="IPR010540">
    <property type="entry name" value="CmpB_TMEM229"/>
</dbReference>